<reference evidence="3 4" key="1">
    <citation type="journal article" date="2009" name="Genome Res.">
        <title>Comparative genomics of the fungal pathogens Candida dubliniensis and Candida albicans.</title>
        <authorList>
            <person name="Jackson A.P."/>
            <person name="Gamble J.A."/>
            <person name="Yeomans T."/>
            <person name="Moran G.P."/>
            <person name="Saunders D."/>
            <person name="Harris D."/>
            <person name="Aslett M."/>
            <person name="Barrell J.F."/>
            <person name="Butler G."/>
            <person name="Citiulo F."/>
            <person name="Coleman D.C."/>
            <person name="de Groot P.W.J."/>
            <person name="Goodwin T.J."/>
            <person name="Quail M.A."/>
            <person name="McQuillan J."/>
            <person name="Munro C.A."/>
            <person name="Pain A."/>
            <person name="Poulter R.T."/>
            <person name="Rajandream M.A."/>
            <person name="Renauld H."/>
            <person name="Spiering M.J."/>
            <person name="Tivey A."/>
            <person name="Gow N.A.R."/>
            <person name="Barrell B."/>
            <person name="Sullivan D.J."/>
            <person name="Berriman M."/>
        </authorList>
    </citation>
    <scope>NUCLEOTIDE SEQUENCE [LARGE SCALE GENOMIC DNA]</scope>
    <source>
        <strain evidence="4">CD36 / ATCC MYA-646 / CBS 7987 / NCPF 3949 / NRRL Y-17841</strain>
    </source>
</reference>
<dbReference type="AlphaFoldDB" id="B9WAH3"/>
<evidence type="ECO:0000313" key="4">
    <source>
        <dbReference type="Proteomes" id="UP000002605"/>
    </source>
</evidence>
<dbReference type="RefSeq" id="XP_002418093.1">
    <property type="nucleotide sequence ID" value="XM_002418048.1"/>
</dbReference>
<dbReference type="VEuPathDB" id="FungiDB:CD36_16130"/>
<evidence type="ECO:0000256" key="1">
    <source>
        <dbReference type="SAM" id="MobiDB-lite"/>
    </source>
</evidence>
<accession>B9WAH3</accession>
<keyword evidence="4" id="KW-1185">Reference proteome</keyword>
<organism evidence="3 4">
    <name type="scientific">Candida dubliniensis (strain CD36 / ATCC MYA-646 / CBS 7987 / NCPF 3949 / NRRL Y-17841)</name>
    <name type="common">Yeast</name>
    <dbReference type="NCBI Taxonomy" id="573826"/>
    <lineage>
        <taxon>Eukaryota</taxon>
        <taxon>Fungi</taxon>
        <taxon>Dikarya</taxon>
        <taxon>Ascomycota</taxon>
        <taxon>Saccharomycotina</taxon>
        <taxon>Pichiomycetes</taxon>
        <taxon>Debaryomycetaceae</taxon>
        <taxon>Candida/Lodderomyces clade</taxon>
        <taxon>Candida</taxon>
    </lineage>
</organism>
<evidence type="ECO:0000313" key="3">
    <source>
        <dbReference type="EMBL" id="CAX43393.1"/>
    </source>
</evidence>
<dbReference type="GeneID" id="8045663"/>
<name>B9WAH3_CANDC</name>
<dbReference type="Proteomes" id="UP000002605">
    <property type="component" value="Chromosome 2"/>
</dbReference>
<proteinExistence type="predicted"/>
<feature type="compositionally biased region" description="Polar residues" evidence="1">
    <location>
        <begin position="1"/>
        <end position="12"/>
    </location>
</feature>
<evidence type="ECO:0000313" key="2">
    <source>
        <dbReference type="CGD" id="CAL0000161184"/>
    </source>
</evidence>
<dbReference type="CGD" id="CAL0000161184">
    <property type="gene designation" value="Cd36_16130"/>
</dbReference>
<gene>
    <name evidence="2" type="ordered locus">Cd36_16130</name>
    <name evidence="3" type="ORF">CD36_16130</name>
</gene>
<feature type="compositionally biased region" description="Low complexity" evidence="1">
    <location>
        <begin position="43"/>
        <end position="67"/>
    </location>
</feature>
<protein>
    <submittedName>
        <fullName evidence="3">Uncharacterized protein</fullName>
    </submittedName>
</protein>
<dbReference type="EMBL" id="FM992689">
    <property type="protein sequence ID" value="CAX43393.1"/>
    <property type="molecule type" value="Genomic_DNA"/>
</dbReference>
<dbReference type="HOGENOM" id="CLU_1844811_0_0_1"/>
<dbReference type="KEGG" id="cdu:CD36_16130"/>
<sequence>MTKMSTDPATSDTESDDQELFNPGPQNDESYSSSEESERKLEPLLSVASRSLNSSPPASPNMSNTSEEISENIEEVEKFKSDILQIFEMFDIIRRRELYNDPDYKEYFESLNSFDKISKNFVFGMKDTLHTSQSEDSEE</sequence>
<feature type="region of interest" description="Disordered" evidence="1">
    <location>
        <begin position="1"/>
        <end position="70"/>
    </location>
</feature>